<gene>
    <name evidence="2" type="ORF">JD844_023633</name>
</gene>
<reference evidence="2 3" key="1">
    <citation type="journal article" date="2022" name="Gigascience">
        <title>A chromosome-level genome assembly and annotation of the desert horned lizard, Phrynosoma platyrhinos, provides insight into chromosomal rearrangements among reptiles.</title>
        <authorList>
            <person name="Koochekian N."/>
            <person name="Ascanio A."/>
            <person name="Farleigh K."/>
            <person name="Card D.C."/>
            <person name="Schield D.R."/>
            <person name="Castoe T.A."/>
            <person name="Jezkova T."/>
        </authorList>
    </citation>
    <scope>NUCLEOTIDE SEQUENCE [LARGE SCALE GENOMIC DNA]</scope>
    <source>
        <strain evidence="2">NK-2021</strain>
    </source>
</reference>
<comment type="caution">
    <text evidence="2">The sequence shown here is derived from an EMBL/GenBank/DDBJ whole genome shotgun (WGS) entry which is preliminary data.</text>
</comment>
<evidence type="ECO:0000313" key="2">
    <source>
        <dbReference type="EMBL" id="KAH0621900.1"/>
    </source>
</evidence>
<feature type="chain" id="PRO_5045474791" evidence="1">
    <location>
        <begin position="22"/>
        <end position="255"/>
    </location>
</feature>
<evidence type="ECO:0000313" key="3">
    <source>
        <dbReference type="Proteomes" id="UP000826234"/>
    </source>
</evidence>
<keyword evidence="3" id="KW-1185">Reference proteome</keyword>
<organism evidence="2 3">
    <name type="scientific">Phrynosoma platyrhinos</name>
    <name type="common">Desert horned lizard</name>
    <dbReference type="NCBI Taxonomy" id="52577"/>
    <lineage>
        <taxon>Eukaryota</taxon>
        <taxon>Metazoa</taxon>
        <taxon>Chordata</taxon>
        <taxon>Craniata</taxon>
        <taxon>Vertebrata</taxon>
        <taxon>Euteleostomi</taxon>
        <taxon>Lepidosauria</taxon>
        <taxon>Squamata</taxon>
        <taxon>Bifurcata</taxon>
        <taxon>Unidentata</taxon>
        <taxon>Episquamata</taxon>
        <taxon>Toxicofera</taxon>
        <taxon>Iguania</taxon>
        <taxon>Phrynosomatidae</taxon>
        <taxon>Phrynosomatinae</taxon>
        <taxon>Phrynosoma</taxon>
    </lineage>
</organism>
<keyword evidence="1" id="KW-0732">Signal</keyword>
<protein>
    <submittedName>
        <fullName evidence="2">Uncharacterized protein</fullName>
    </submittedName>
</protein>
<feature type="signal peptide" evidence="1">
    <location>
        <begin position="1"/>
        <end position="21"/>
    </location>
</feature>
<name>A0ABQ7SX40_PHRPL</name>
<proteinExistence type="predicted"/>
<dbReference type="EMBL" id="JAIPUX010003289">
    <property type="protein sequence ID" value="KAH0621900.1"/>
    <property type="molecule type" value="Genomic_DNA"/>
</dbReference>
<evidence type="ECO:0000256" key="1">
    <source>
        <dbReference type="SAM" id="SignalP"/>
    </source>
</evidence>
<accession>A0ABQ7SX40</accession>
<sequence length="255" mass="30537">MLLPLVLALHLISLIPGRSWCYWQEPHDDSHLWYPSLQMGERFEDHIKTINILLQNLNSWVEEHMGAVDLFVSSHVKNLWEWLEEHTKDLNVWVNMYLWALQEFHNRYLKDLDYKLGREILFHEKCWDEDISKAEMWLEHPNLTMYKWMDEPSLLLYSNVKSSLQEYTETHLLHLEDHVKTLEQLLDNYTGATSKWLDKHAIYKEMTSQDLAWNLLSLDPQAEGRGHVIALQRKCFSVITWLGKHVVTLEEWLWS</sequence>
<dbReference type="Proteomes" id="UP000826234">
    <property type="component" value="Unassembled WGS sequence"/>
</dbReference>